<keyword evidence="5 7" id="KW-1133">Transmembrane helix</keyword>
<keyword evidence="10" id="KW-1185">Reference proteome</keyword>
<dbReference type="InterPro" id="IPR050448">
    <property type="entry name" value="OpgB/LTA_synthase_biosynth"/>
</dbReference>
<name>A0A2N9DXA8_9LACO</name>
<dbReference type="SUPFAM" id="SSF53649">
    <property type="entry name" value="Alkaline phosphatase-like"/>
    <property type="match status" value="1"/>
</dbReference>
<comment type="pathway">
    <text evidence="2">Cell wall biogenesis; lipoteichoic acid biosynthesis.</text>
</comment>
<gene>
    <name evidence="9" type="ORF">LFUMFP_380001</name>
</gene>
<feature type="transmembrane region" description="Helical" evidence="7">
    <location>
        <begin position="181"/>
        <end position="198"/>
    </location>
</feature>
<feature type="domain" description="Sulfatase N-terminal" evidence="8">
    <location>
        <begin position="372"/>
        <end position="661"/>
    </location>
</feature>
<feature type="transmembrane region" description="Helical" evidence="7">
    <location>
        <begin position="12"/>
        <end position="41"/>
    </location>
</feature>
<feature type="transmembrane region" description="Helical" evidence="7">
    <location>
        <begin position="118"/>
        <end position="137"/>
    </location>
</feature>
<evidence type="ECO:0000259" key="8">
    <source>
        <dbReference type="Pfam" id="PF00884"/>
    </source>
</evidence>
<keyword evidence="3" id="KW-1003">Cell membrane</keyword>
<dbReference type="PANTHER" id="PTHR47371">
    <property type="entry name" value="LIPOTEICHOIC ACID SYNTHASE"/>
    <property type="match status" value="1"/>
</dbReference>
<reference evidence="9" key="1">
    <citation type="submission" date="2018-01" db="EMBL/GenBank/DDBJ databases">
        <authorList>
            <person name="Chaillou S."/>
        </authorList>
    </citation>
    <scope>NUCLEOTIDE SEQUENCE [LARGE SCALE GENOMIC DNA]</scope>
    <source>
        <strain evidence="9">MFPC41A2801</strain>
    </source>
</reference>
<dbReference type="InterPro" id="IPR000917">
    <property type="entry name" value="Sulfatase_N"/>
</dbReference>
<evidence type="ECO:0000256" key="5">
    <source>
        <dbReference type="ARBA" id="ARBA00022989"/>
    </source>
</evidence>
<protein>
    <recommendedName>
        <fullName evidence="8">Sulfatase N-terminal domain-containing protein</fullName>
    </recommendedName>
</protein>
<evidence type="ECO:0000256" key="1">
    <source>
        <dbReference type="ARBA" id="ARBA00004651"/>
    </source>
</evidence>
<feature type="transmembrane region" description="Helical" evidence="7">
    <location>
        <begin position="262"/>
        <end position="283"/>
    </location>
</feature>
<feature type="transmembrane region" description="Helical" evidence="7">
    <location>
        <begin position="88"/>
        <end position="106"/>
    </location>
</feature>
<feature type="transmembrane region" description="Helical" evidence="7">
    <location>
        <begin position="227"/>
        <end position="250"/>
    </location>
</feature>
<accession>A0A2N9DXA8</accession>
<evidence type="ECO:0000256" key="7">
    <source>
        <dbReference type="SAM" id="Phobius"/>
    </source>
</evidence>
<keyword evidence="4 7" id="KW-0812">Transmembrane</keyword>
<proteinExistence type="predicted"/>
<sequence length="734" mass="84056">MGIVILDRWLGFYSGLALAKIVLTGSNNVFLLFIMMAFWQLSKRWWQVNQEQLLTLFGICLIADHFLLMPAISAYVLKITSFDNAFTVLWKAVLFTVVIYAVVRLINKTIKGNQGWGSRTWTYYGGFIAALILYLGMTVSNFNYHYLTIVYTNHDKLLLNLLNLLLLFLLYLSIVAIFNRLILSVGIFSLVGIIYIVANQLKINARNEPILPIEFSNIFNIPDLLKIIQPIQVFLMVIIVVVGIGAIGFVQYRLKGKAIFKWYERSLFLVMTAVLFSVCAYFIPDYTPKFSDYQDTAFNRFLKDIQYKPVQTTPSVQMQYNGQIVGLVSMARVKVMDKPKGYSQAKVNAIVKKYETEATTINQDRTGKVGDQTVIYVLSESLANPNRIPGVKLSQNPLSYLDQIKQKNTSGLMDSYGYGGGTANIEFEALTSLSMNNFAPSMSIPYLYLVPKLKNIPTVMDDFSTKNAIHPFTPTIYSRNRVFKKFGFQHFYNLDSDDKLTYTKKIQNSDYISDDSAFKETLKQVGRTKKGQFIQLTTMQNHMPYLANDYQNTIKVSGDLTKSSQAELETYTQGISFTDKALKQFINKVNKIDKKVTVVFYGDHLPSVYNFKTDNDSKQSKYDQLLHQTDFFIYSNFKSPVVSQNKVVSPYMFTPMMLAQTNSKVSPYYALLTDVWQKTPASERQKTMDSDGNYITTKVLNKETKQIMKDYKLIQYDITNGNQYTYQTDFYKTK</sequence>
<organism evidence="9 10">
    <name type="scientific">Latilactobacillus fuchuensis</name>
    <dbReference type="NCBI Taxonomy" id="164393"/>
    <lineage>
        <taxon>Bacteria</taxon>
        <taxon>Bacillati</taxon>
        <taxon>Bacillota</taxon>
        <taxon>Bacilli</taxon>
        <taxon>Lactobacillales</taxon>
        <taxon>Lactobacillaceae</taxon>
        <taxon>Latilactobacillus</taxon>
    </lineage>
</organism>
<dbReference type="InterPro" id="IPR017850">
    <property type="entry name" value="Alkaline_phosphatase_core_sf"/>
</dbReference>
<dbReference type="AlphaFoldDB" id="A0A2N9DXA8"/>
<dbReference type="RefSeq" id="WP_158697738.1">
    <property type="nucleotide sequence ID" value="NZ_LT984417.1"/>
</dbReference>
<evidence type="ECO:0000256" key="4">
    <source>
        <dbReference type="ARBA" id="ARBA00022692"/>
    </source>
</evidence>
<dbReference type="Proteomes" id="UP000238739">
    <property type="component" value="Unassembled WGS sequence"/>
</dbReference>
<comment type="subcellular location">
    <subcellularLocation>
        <location evidence="1">Cell membrane</location>
        <topology evidence="1">Multi-pass membrane protein</topology>
    </subcellularLocation>
</comment>
<evidence type="ECO:0000256" key="2">
    <source>
        <dbReference type="ARBA" id="ARBA00004936"/>
    </source>
</evidence>
<dbReference type="PANTHER" id="PTHR47371:SF3">
    <property type="entry name" value="PHOSPHOGLYCEROL TRANSFERASE I"/>
    <property type="match status" value="1"/>
</dbReference>
<evidence type="ECO:0000313" key="10">
    <source>
        <dbReference type="Proteomes" id="UP000238739"/>
    </source>
</evidence>
<feature type="transmembrane region" description="Helical" evidence="7">
    <location>
        <begin position="157"/>
        <end position="174"/>
    </location>
</feature>
<evidence type="ECO:0000256" key="6">
    <source>
        <dbReference type="ARBA" id="ARBA00023136"/>
    </source>
</evidence>
<dbReference type="GO" id="GO:0005886">
    <property type="term" value="C:plasma membrane"/>
    <property type="evidence" value="ECO:0007669"/>
    <property type="project" value="UniProtKB-SubCell"/>
</dbReference>
<dbReference type="EMBL" id="OGVC01000032">
    <property type="protein sequence ID" value="SPC39313.1"/>
    <property type="molecule type" value="Genomic_DNA"/>
</dbReference>
<evidence type="ECO:0000256" key="3">
    <source>
        <dbReference type="ARBA" id="ARBA00022475"/>
    </source>
</evidence>
<evidence type="ECO:0000313" key="9">
    <source>
        <dbReference type="EMBL" id="SPC39313.1"/>
    </source>
</evidence>
<dbReference type="Pfam" id="PF00884">
    <property type="entry name" value="Sulfatase"/>
    <property type="match status" value="1"/>
</dbReference>
<comment type="caution">
    <text evidence="9">The sequence shown here is derived from an EMBL/GenBank/DDBJ whole genome shotgun (WGS) entry which is preliminary data.</text>
</comment>
<dbReference type="CDD" id="cd16015">
    <property type="entry name" value="LTA_synthase"/>
    <property type="match status" value="1"/>
</dbReference>
<dbReference type="Gene3D" id="3.40.720.10">
    <property type="entry name" value="Alkaline Phosphatase, subunit A"/>
    <property type="match status" value="1"/>
</dbReference>
<feature type="transmembrane region" description="Helical" evidence="7">
    <location>
        <begin position="53"/>
        <end position="76"/>
    </location>
</feature>
<keyword evidence="6 7" id="KW-0472">Membrane</keyword>